<protein>
    <submittedName>
        <fullName evidence="2">Uncharacterized protein</fullName>
    </submittedName>
</protein>
<feature type="compositionally biased region" description="Basic residues" evidence="1">
    <location>
        <begin position="23"/>
        <end position="37"/>
    </location>
</feature>
<dbReference type="AlphaFoldDB" id="A0A370I690"/>
<dbReference type="EMBL" id="QQBC01000005">
    <property type="protein sequence ID" value="RDI66255.1"/>
    <property type="molecule type" value="Genomic_DNA"/>
</dbReference>
<evidence type="ECO:0000313" key="2">
    <source>
        <dbReference type="EMBL" id="RDI66255.1"/>
    </source>
</evidence>
<comment type="caution">
    <text evidence="2">The sequence shown here is derived from an EMBL/GenBank/DDBJ whole genome shotgun (WGS) entry which is preliminary data.</text>
</comment>
<keyword evidence="3" id="KW-1185">Reference proteome</keyword>
<sequence>PPPHPPPPPAPPPPPPPPPPHSPRPHSPHFPRPHSPHFPRPLPIPRRTLSALATPPLPLGPLPISPTPSLFLRHSQFPRPLLAFPGRRPGGKHPGDGVRHRPSGRVFTWRIGCAGHTAEFVRGEIRGGATGPTLRPEQAAEAFFYSLWSVANNAAVAARRRRCSTGSGTGTAATRRCVYSSVGLRRISSRVPCSTTAPLRSTAIRFAS</sequence>
<feature type="region of interest" description="Disordered" evidence="1">
    <location>
        <begin position="1"/>
        <end position="45"/>
    </location>
</feature>
<feature type="non-terminal residue" evidence="2">
    <location>
        <position position="1"/>
    </location>
</feature>
<organism evidence="2 3">
    <name type="scientific">Nocardia pseudobrasiliensis</name>
    <dbReference type="NCBI Taxonomy" id="45979"/>
    <lineage>
        <taxon>Bacteria</taxon>
        <taxon>Bacillati</taxon>
        <taxon>Actinomycetota</taxon>
        <taxon>Actinomycetes</taxon>
        <taxon>Mycobacteriales</taxon>
        <taxon>Nocardiaceae</taxon>
        <taxon>Nocardia</taxon>
    </lineage>
</organism>
<proteinExistence type="predicted"/>
<feature type="compositionally biased region" description="Pro residues" evidence="1">
    <location>
        <begin position="1"/>
        <end position="22"/>
    </location>
</feature>
<accession>A0A370I690</accession>
<dbReference type="Proteomes" id="UP000254869">
    <property type="component" value="Unassembled WGS sequence"/>
</dbReference>
<feature type="region of interest" description="Disordered" evidence="1">
    <location>
        <begin position="82"/>
        <end position="103"/>
    </location>
</feature>
<evidence type="ECO:0000256" key="1">
    <source>
        <dbReference type="SAM" id="MobiDB-lite"/>
    </source>
</evidence>
<gene>
    <name evidence="2" type="ORF">DFR76_105579</name>
</gene>
<evidence type="ECO:0000313" key="3">
    <source>
        <dbReference type="Proteomes" id="UP000254869"/>
    </source>
</evidence>
<name>A0A370I690_9NOCA</name>
<reference evidence="2 3" key="1">
    <citation type="submission" date="2018-07" db="EMBL/GenBank/DDBJ databases">
        <title>Genomic Encyclopedia of Type Strains, Phase IV (KMG-IV): sequencing the most valuable type-strain genomes for metagenomic binning, comparative biology and taxonomic classification.</title>
        <authorList>
            <person name="Goeker M."/>
        </authorList>
    </citation>
    <scope>NUCLEOTIDE SEQUENCE [LARGE SCALE GENOMIC DNA]</scope>
    <source>
        <strain evidence="2 3">DSM 44290</strain>
    </source>
</reference>